<dbReference type="SMART" id="SM00646">
    <property type="entry name" value="Ami_3"/>
    <property type="match status" value="1"/>
</dbReference>
<dbReference type="EMBL" id="DVMW01000043">
    <property type="protein sequence ID" value="HIU36482.1"/>
    <property type="molecule type" value="Genomic_DNA"/>
</dbReference>
<dbReference type="GO" id="GO:0030288">
    <property type="term" value="C:outer membrane-bounded periplasmic space"/>
    <property type="evidence" value="ECO:0007669"/>
    <property type="project" value="TreeGrafter"/>
</dbReference>
<evidence type="ECO:0000259" key="3">
    <source>
        <dbReference type="SMART" id="SM00646"/>
    </source>
</evidence>
<feature type="chain" id="PRO_5038788472" evidence="2">
    <location>
        <begin position="29"/>
        <end position="232"/>
    </location>
</feature>
<protein>
    <submittedName>
        <fullName evidence="4">N-acetylmuramoyl-L-alanine amidase</fullName>
    </submittedName>
</protein>
<dbReference type="AlphaFoldDB" id="A0A9D1IFP9"/>
<feature type="signal peptide" evidence="2">
    <location>
        <begin position="1"/>
        <end position="28"/>
    </location>
</feature>
<name>A0A9D1IFP9_9FIRM</name>
<feature type="domain" description="MurNAc-LAA" evidence="3">
    <location>
        <begin position="100"/>
        <end position="214"/>
    </location>
</feature>
<reference evidence="4" key="1">
    <citation type="submission" date="2020-10" db="EMBL/GenBank/DDBJ databases">
        <authorList>
            <person name="Gilroy R."/>
        </authorList>
    </citation>
    <scope>NUCLEOTIDE SEQUENCE</scope>
    <source>
        <strain evidence="4">ChiGjej1B1-19959</strain>
    </source>
</reference>
<comment type="caution">
    <text evidence="4">The sequence shown here is derived from an EMBL/GenBank/DDBJ whole genome shotgun (WGS) entry which is preliminary data.</text>
</comment>
<evidence type="ECO:0000313" key="5">
    <source>
        <dbReference type="Proteomes" id="UP000824071"/>
    </source>
</evidence>
<evidence type="ECO:0000313" key="4">
    <source>
        <dbReference type="EMBL" id="HIU36482.1"/>
    </source>
</evidence>
<dbReference type="CDD" id="cd02696">
    <property type="entry name" value="MurNAc-LAA"/>
    <property type="match status" value="1"/>
</dbReference>
<dbReference type="Proteomes" id="UP000824071">
    <property type="component" value="Unassembled WGS sequence"/>
</dbReference>
<gene>
    <name evidence="4" type="ORF">IAC53_07760</name>
</gene>
<dbReference type="Gene3D" id="3.40.630.40">
    <property type="entry name" value="Zn-dependent exopeptidases"/>
    <property type="match status" value="1"/>
</dbReference>
<keyword evidence="1" id="KW-0378">Hydrolase</keyword>
<dbReference type="InterPro" id="IPR002508">
    <property type="entry name" value="MurNAc-LAA_cat"/>
</dbReference>
<keyword evidence="2" id="KW-0732">Signal</keyword>
<dbReference type="InterPro" id="IPR050695">
    <property type="entry name" value="N-acetylmuramoyl_amidase_3"/>
</dbReference>
<organism evidence="4 5">
    <name type="scientific">Candidatus Fimenecus excrementigallinarum</name>
    <dbReference type="NCBI Taxonomy" id="2840816"/>
    <lineage>
        <taxon>Bacteria</taxon>
        <taxon>Bacillati</taxon>
        <taxon>Bacillota</taxon>
        <taxon>Clostridia</taxon>
        <taxon>Candidatus Fimenecus</taxon>
    </lineage>
</organism>
<dbReference type="PANTHER" id="PTHR30404">
    <property type="entry name" value="N-ACETYLMURAMOYL-L-ALANINE AMIDASE"/>
    <property type="match status" value="1"/>
</dbReference>
<accession>A0A9D1IFP9</accession>
<dbReference type="GO" id="GO:0008745">
    <property type="term" value="F:N-acetylmuramoyl-L-alanine amidase activity"/>
    <property type="evidence" value="ECO:0007669"/>
    <property type="project" value="InterPro"/>
</dbReference>
<reference evidence="4" key="2">
    <citation type="journal article" date="2021" name="PeerJ">
        <title>Extensive microbial diversity within the chicken gut microbiome revealed by metagenomics and culture.</title>
        <authorList>
            <person name="Gilroy R."/>
            <person name="Ravi A."/>
            <person name="Getino M."/>
            <person name="Pursley I."/>
            <person name="Horton D.L."/>
            <person name="Alikhan N.F."/>
            <person name="Baker D."/>
            <person name="Gharbi K."/>
            <person name="Hall N."/>
            <person name="Watson M."/>
            <person name="Adriaenssens E.M."/>
            <person name="Foster-Nyarko E."/>
            <person name="Jarju S."/>
            <person name="Secka A."/>
            <person name="Antonio M."/>
            <person name="Oren A."/>
            <person name="Chaudhuri R.R."/>
            <person name="La Ragione R."/>
            <person name="Hildebrand F."/>
            <person name="Pallen M.J."/>
        </authorList>
    </citation>
    <scope>NUCLEOTIDE SEQUENCE</scope>
    <source>
        <strain evidence="4">ChiGjej1B1-19959</strain>
    </source>
</reference>
<dbReference type="SUPFAM" id="SSF53187">
    <property type="entry name" value="Zn-dependent exopeptidases"/>
    <property type="match status" value="1"/>
</dbReference>
<dbReference type="GO" id="GO:0009253">
    <property type="term" value="P:peptidoglycan catabolic process"/>
    <property type="evidence" value="ECO:0007669"/>
    <property type="project" value="InterPro"/>
</dbReference>
<dbReference type="PANTHER" id="PTHR30404:SF0">
    <property type="entry name" value="N-ACETYLMURAMOYL-L-ALANINE AMIDASE AMIC"/>
    <property type="match status" value="1"/>
</dbReference>
<evidence type="ECO:0000256" key="2">
    <source>
        <dbReference type="SAM" id="SignalP"/>
    </source>
</evidence>
<evidence type="ECO:0000256" key="1">
    <source>
        <dbReference type="ARBA" id="ARBA00022801"/>
    </source>
</evidence>
<sequence>MKKRIQKKRLSKLFLCILCAALIVFCVAAVYYHQTAQREISVCLDAGHGGKDAGAVNGERYEKDDNLRLALATRDALEAKGVKVYMTRDDDTFLSLEERCRTANRKRCTLFVSLHRNSAESGNGVEIWVENTPGKIDWALAEHILEGLDEVGISKARGVKSGYVHNADGNYYVNAHTDMPSCLVEAGFITSDADNALFDKNLNAYAEAVAAAVFETLQEMQAGVLPEAETKS</sequence>
<proteinExistence type="predicted"/>
<dbReference type="Pfam" id="PF01520">
    <property type="entry name" value="Amidase_3"/>
    <property type="match status" value="1"/>
</dbReference>